<dbReference type="PATRIC" id="fig|1675527.3.peg.1053"/>
<dbReference type="STRING" id="1675527.AIOL_000990"/>
<evidence type="ECO:0000259" key="1">
    <source>
        <dbReference type="Pfam" id="PF13403"/>
    </source>
</evidence>
<dbReference type="Pfam" id="PF13403">
    <property type="entry name" value="Hint_2"/>
    <property type="match status" value="1"/>
</dbReference>
<dbReference type="InterPro" id="IPR036844">
    <property type="entry name" value="Hint_dom_sf"/>
</dbReference>
<evidence type="ECO:0000313" key="3">
    <source>
        <dbReference type="Proteomes" id="UP000037178"/>
    </source>
</evidence>
<protein>
    <submittedName>
        <fullName evidence="2">Iron-regulated protein frpC</fullName>
    </submittedName>
</protein>
<dbReference type="SUPFAM" id="SSF51294">
    <property type="entry name" value="Hedgehog/intein (Hint) domain"/>
    <property type="match status" value="1"/>
</dbReference>
<keyword evidence="3" id="KW-1185">Reference proteome</keyword>
<sequence>MPYVPSTAFDNHSHATGTLIDVLGGQKPVERLAVGDMVRTKDNGYQPVRWVASRQLAASDFAADPALRPVRIAAGALGADKPSRDLVVSQQHCLLLDDWRCELLFGEDEVLAPAMALVNDQSIRVDHRQTEVTYYHFMFDQHEIVYSNGVETESFHPAFAGVEALDDAKREELYKLHPEIAIDAEAYGETARTTLQGFEVDVLMSC</sequence>
<name>A0A0J9EDM7_9RHOB</name>
<dbReference type="EMBL" id="LFTY01000001">
    <property type="protein sequence ID" value="KMW60825.1"/>
    <property type="molecule type" value="Genomic_DNA"/>
</dbReference>
<comment type="caution">
    <text evidence="2">The sequence shown here is derived from an EMBL/GenBank/DDBJ whole genome shotgun (WGS) entry which is preliminary data.</text>
</comment>
<reference evidence="2 3" key="1">
    <citation type="submission" date="2015-06" db="EMBL/GenBank/DDBJ databases">
        <title>Draft genome sequence of an Alphaproteobacteria species associated to the Mediterranean sponge Oscarella lobularis.</title>
        <authorList>
            <person name="Jourda C."/>
            <person name="Santini S."/>
            <person name="Claverie J.-M."/>
        </authorList>
    </citation>
    <scope>NUCLEOTIDE SEQUENCE [LARGE SCALE GENOMIC DNA]</scope>
    <source>
        <strain evidence="2">IGS</strain>
    </source>
</reference>
<dbReference type="InterPro" id="IPR028992">
    <property type="entry name" value="Hedgehog/Intein_dom"/>
</dbReference>
<evidence type="ECO:0000313" key="2">
    <source>
        <dbReference type="EMBL" id="KMW60825.1"/>
    </source>
</evidence>
<dbReference type="OrthoDB" id="6305173at2"/>
<dbReference type="RefSeq" id="WP_049641858.1">
    <property type="nucleotide sequence ID" value="NZ_LFTY01000001.1"/>
</dbReference>
<feature type="domain" description="Hedgehog/Intein (Hint)" evidence="1">
    <location>
        <begin position="14"/>
        <end position="157"/>
    </location>
</feature>
<organism evidence="2 3">
    <name type="scientific">Candidatus Rhodobacter oscarellae</name>
    <dbReference type="NCBI Taxonomy" id="1675527"/>
    <lineage>
        <taxon>Bacteria</taxon>
        <taxon>Pseudomonadati</taxon>
        <taxon>Pseudomonadota</taxon>
        <taxon>Alphaproteobacteria</taxon>
        <taxon>Rhodobacterales</taxon>
        <taxon>Rhodobacter group</taxon>
        <taxon>Rhodobacter</taxon>
    </lineage>
</organism>
<proteinExistence type="predicted"/>
<accession>A0A0J9EDM7</accession>
<dbReference type="AlphaFoldDB" id="A0A0J9EDM7"/>
<gene>
    <name evidence="2" type="ORF">AIOL_000990</name>
</gene>
<dbReference type="Proteomes" id="UP000037178">
    <property type="component" value="Unassembled WGS sequence"/>
</dbReference>